<evidence type="ECO:0000256" key="2">
    <source>
        <dbReference type="ARBA" id="ARBA00023125"/>
    </source>
</evidence>
<evidence type="ECO:0000259" key="4">
    <source>
        <dbReference type="PROSITE" id="PS50932"/>
    </source>
</evidence>
<sequence>MNSNRTGKATRADVAELAQVSTAVVSYVMNNGPKKVAPQTASRVRQAAESLNYHPNAYARALRKGSGSLLGIIVPDFRNPYFALLNEAIEKEAYGRGYSTMFLTAHSDPELERKSIEKMVDREVDAIFMAPCQKVEELERLKDYECSFVMLENNVQIPGFACISSDFCEGVRLAIDHLVWHGRTNLVMFYGEDNSRDESRIRVWYEKHEEHGLRRGRVYRSRYTHESAYRAATAMLDAGERPDGIFVVSDFEAGGVLRALHEHGIRVPEDTSLISFDGTYFGLETWPQLTSVRQDIPRIARGALEAALNPDAPGMQIIPVDMTIRESCGCHVA</sequence>
<dbReference type="PANTHER" id="PTHR30146:SF109">
    <property type="entry name" value="HTH-TYPE TRANSCRIPTIONAL REGULATOR GALS"/>
    <property type="match status" value="1"/>
</dbReference>
<dbReference type="InterPro" id="IPR010982">
    <property type="entry name" value="Lambda_DNA-bd_dom_sf"/>
</dbReference>
<dbReference type="CDD" id="cd01392">
    <property type="entry name" value="HTH_LacI"/>
    <property type="match status" value="1"/>
</dbReference>
<keyword evidence="3" id="KW-0804">Transcription</keyword>
<dbReference type="CDD" id="cd06267">
    <property type="entry name" value="PBP1_LacI_sugar_binding-like"/>
    <property type="match status" value="1"/>
</dbReference>
<evidence type="ECO:0000256" key="1">
    <source>
        <dbReference type="ARBA" id="ARBA00023015"/>
    </source>
</evidence>
<dbReference type="InterPro" id="IPR028082">
    <property type="entry name" value="Peripla_BP_I"/>
</dbReference>
<protein>
    <submittedName>
        <fullName evidence="5">LacI family DNA-binding transcriptional regulator</fullName>
    </submittedName>
</protein>
<feature type="domain" description="HTH lacI-type" evidence="4">
    <location>
        <begin position="9"/>
        <end position="64"/>
    </location>
</feature>
<proteinExistence type="predicted"/>
<evidence type="ECO:0000313" key="5">
    <source>
        <dbReference type="EMBL" id="XDS44723.1"/>
    </source>
</evidence>
<dbReference type="Gene3D" id="1.10.260.40">
    <property type="entry name" value="lambda repressor-like DNA-binding domains"/>
    <property type="match status" value="1"/>
</dbReference>
<name>A0AB39U701_9BIFI</name>
<evidence type="ECO:0000256" key="3">
    <source>
        <dbReference type="ARBA" id="ARBA00023163"/>
    </source>
</evidence>
<dbReference type="SMART" id="SM00354">
    <property type="entry name" value="HTH_LACI"/>
    <property type="match status" value="1"/>
</dbReference>
<organism evidence="5">
    <name type="scientific">Bifidobacterium aquikefiricola</name>
    <dbReference type="NCBI Taxonomy" id="3059038"/>
    <lineage>
        <taxon>Bacteria</taxon>
        <taxon>Bacillati</taxon>
        <taxon>Actinomycetota</taxon>
        <taxon>Actinomycetes</taxon>
        <taxon>Bifidobacteriales</taxon>
        <taxon>Bifidobacteriaceae</taxon>
        <taxon>Bifidobacterium</taxon>
    </lineage>
</organism>
<gene>
    <name evidence="5" type="ORF">QN215_00845</name>
</gene>
<keyword evidence="1" id="KW-0805">Transcription regulation</keyword>
<dbReference type="Pfam" id="PF00356">
    <property type="entry name" value="LacI"/>
    <property type="match status" value="1"/>
</dbReference>
<dbReference type="SUPFAM" id="SSF53822">
    <property type="entry name" value="Periplasmic binding protein-like I"/>
    <property type="match status" value="1"/>
</dbReference>
<dbReference type="AlphaFoldDB" id="A0AB39U701"/>
<dbReference type="SUPFAM" id="SSF47413">
    <property type="entry name" value="lambda repressor-like DNA-binding domains"/>
    <property type="match status" value="1"/>
</dbReference>
<dbReference type="InterPro" id="IPR046335">
    <property type="entry name" value="LacI/GalR-like_sensor"/>
</dbReference>
<dbReference type="PROSITE" id="PS50932">
    <property type="entry name" value="HTH_LACI_2"/>
    <property type="match status" value="1"/>
</dbReference>
<keyword evidence="2 5" id="KW-0238">DNA-binding</keyword>
<dbReference type="GO" id="GO:0003700">
    <property type="term" value="F:DNA-binding transcription factor activity"/>
    <property type="evidence" value="ECO:0007669"/>
    <property type="project" value="TreeGrafter"/>
</dbReference>
<accession>A0AB39U701</accession>
<dbReference type="Pfam" id="PF13377">
    <property type="entry name" value="Peripla_BP_3"/>
    <property type="match status" value="1"/>
</dbReference>
<dbReference type="KEGG" id="baqk:QN215_00845"/>
<dbReference type="EMBL" id="CP129674">
    <property type="protein sequence ID" value="XDS44723.1"/>
    <property type="molecule type" value="Genomic_DNA"/>
</dbReference>
<dbReference type="InterPro" id="IPR000843">
    <property type="entry name" value="HTH_LacI"/>
</dbReference>
<dbReference type="RefSeq" id="WP_369344267.1">
    <property type="nucleotide sequence ID" value="NZ_CP129674.1"/>
</dbReference>
<reference evidence="5" key="1">
    <citation type="submission" date="2023-07" db="EMBL/GenBank/DDBJ databases">
        <title>Bifidobacterium aquikefiriaerophilum sp. nov. and Bifidobacterium eccum sp. nov., isolated from water kefir.</title>
        <authorList>
            <person name="Breselge S."/>
            <person name="Bellassi P."/>
            <person name="Barcenilla C."/>
            <person name="Alvarez-Ordonez A."/>
            <person name="Morelli L."/>
            <person name="Cotter P.D."/>
        </authorList>
    </citation>
    <scope>NUCLEOTIDE SEQUENCE</scope>
    <source>
        <strain evidence="5">WK041_4_12</strain>
    </source>
</reference>
<dbReference type="PANTHER" id="PTHR30146">
    <property type="entry name" value="LACI-RELATED TRANSCRIPTIONAL REPRESSOR"/>
    <property type="match status" value="1"/>
</dbReference>
<dbReference type="GO" id="GO:0000976">
    <property type="term" value="F:transcription cis-regulatory region binding"/>
    <property type="evidence" value="ECO:0007669"/>
    <property type="project" value="TreeGrafter"/>
</dbReference>
<dbReference type="Gene3D" id="3.40.50.2300">
    <property type="match status" value="2"/>
</dbReference>